<keyword evidence="1" id="KW-1133">Transmembrane helix</keyword>
<keyword evidence="1" id="KW-0472">Membrane</keyword>
<gene>
    <name evidence="2" type="ORF">HJ526_16545</name>
</gene>
<dbReference type="RefSeq" id="WP_176855727.1">
    <property type="nucleotide sequence ID" value="NZ_JABCJD010000010.1"/>
</dbReference>
<dbReference type="EMBL" id="JABCJD010000010">
    <property type="protein sequence ID" value="NVO29040.1"/>
    <property type="molecule type" value="Genomic_DNA"/>
</dbReference>
<keyword evidence="3" id="KW-1185">Reference proteome</keyword>
<comment type="caution">
    <text evidence="2">The sequence shown here is derived from an EMBL/GenBank/DDBJ whole genome shotgun (WGS) entry which is preliminary data.</text>
</comment>
<evidence type="ECO:0008006" key="4">
    <source>
        <dbReference type="Google" id="ProtNLM"/>
    </source>
</evidence>
<keyword evidence="1" id="KW-0812">Transmembrane</keyword>
<evidence type="ECO:0000313" key="3">
    <source>
        <dbReference type="Proteomes" id="UP000523601"/>
    </source>
</evidence>
<evidence type="ECO:0000256" key="1">
    <source>
        <dbReference type="SAM" id="Phobius"/>
    </source>
</evidence>
<accession>A0ABX2PHT0</accession>
<name>A0ABX2PHT0_9RHOB</name>
<proteinExistence type="predicted"/>
<dbReference type="Proteomes" id="UP000523601">
    <property type="component" value="Unassembled WGS sequence"/>
</dbReference>
<evidence type="ECO:0000313" key="2">
    <source>
        <dbReference type="EMBL" id="NVO29040.1"/>
    </source>
</evidence>
<organism evidence="2 3">
    <name type="scientific">Donghicola mangrovi</name>
    <dbReference type="NCBI Taxonomy" id="2729614"/>
    <lineage>
        <taxon>Bacteria</taxon>
        <taxon>Pseudomonadati</taxon>
        <taxon>Pseudomonadota</taxon>
        <taxon>Alphaproteobacteria</taxon>
        <taxon>Rhodobacterales</taxon>
        <taxon>Roseobacteraceae</taxon>
        <taxon>Donghicola</taxon>
    </lineage>
</organism>
<reference evidence="2 3" key="1">
    <citation type="submission" date="2020-04" db="EMBL/GenBank/DDBJ databases">
        <title>Donghicola sp., a member of the Rhodobacteraceae family isolated from mangrove forest in Thailand.</title>
        <authorList>
            <person name="Charoenyingcharoen P."/>
            <person name="Yukphan P."/>
        </authorList>
    </citation>
    <scope>NUCLEOTIDE SEQUENCE [LARGE SCALE GENOMIC DNA]</scope>
    <source>
        <strain evidence="2 3">C2-DW-16</strain>
    </source>
</reference>
<sequence length="200" mass="22826">MIRALKRQLRRFRRDDRGSITLEAILYLPPLITMFMLSLVLFDAFRTNNLSQKAAYAISDAISRETTALTPAYLDGMEQLYTDIVGRRAGYGIRYTVIHWSESKSKYIVDWSRRRGDLITNRLTTDDLEDIKDQLPTLQNGEVVIMIETRTDINVPDALRDGNGWAPPLAVRIDLDKFEMAANVITRPRFSPQVCLNACG</sequence>
<protein>
    <recommendedName>
        <fullName evidence="4">Pilus assembly protein</fullName>
    </recommendedName>
</protein>
<feature type="transmembrane region" description="Helical" evidence="1">
    <location>
        <begin position="20"/>
        <end position="42"/>
    </location>
</feature>